<comment type="caution">
    <text evidence="7">The sequence shown here is derived from an EMBL/GenBank/DDBJ whole genome shotgun (WGS) entry which is preliminary data.</text>
</comment>
<feature type="domain" description="RING-type" evidence="6">
    <location>
        <begin position="27"/>
        <end position="68"/>
    </location>
</feature>
<proteinExistence type="predicted"/>
<protein>
    <submittedName>
        <fullName evidence="7">E3 ubiquitin protein ligase DRIP2</fullName>
    </submittedName>
</protein>
<evidence type="ECO:0000313" key="8">
    <source>
        <dbReference type="Proteomes" id="UP001418222"/>
    </source>
</evidence>
<dbReference type="PANTHER" id="PTHR46293">
    <property type="entry name" value="E3 UBIQUITIN PROTEIN LIGASE DRIP1"/>
    <property type="match status" value="1"/>
</dbReference>
<keyword evidence="2 4" id="KW-0863">Zinc-finger</keyword>
<evidence type="ECO:0000256" key="2">
    <source>
        <dbReference type="ARBA" id="ARBA00022771"/>
    </source>
</evidence>
<organism evidence="7 8">
    <name type="scientific">Platanthera zijinensis</name>
    <dbReference type="NCBI Taxonomy" id="2320716"/>
    <lineage>
        <taxon>Eukaryota</taxon>
        <taxon>Viridiplantae</taxon>
        <taxon>Streptophyta</taxon>
        <taxon>Embryophyta</taxon>
        <taxon>Tracheophyta</taxon>
        <taxon>Spermatophyta</taxon>
        <taxon>Magnoliopsida</taxon>
        <taxon>Liliopsida</taxon>
        <taxon>Asparagales</taxon>
        <taxon>Orchidaceae</taxon>
        <taxon>Orchidoideae</taxon>
        <taxon>Orchideae</taxon>
        <taxon>Orchidinae</taxon>
        <taxon>Platanthera</taxon>
    </lineage>
</organism>
<dbReference type="InterPro" id="IPR001841">
    <property type="entry name" value="Znf_RING"/>
</dbReference>
<dbReference type="SMART" id="SM00184">
    <property type="entry name" value="RING"/>
    <property type="match status" value="1"/>
</dbReference>
<accession>A0AAP0AX56</accession>
<feature type="region of interest" description="Disordered" evidence="5">
    <location>
        <begin position="165"/>
        <end position="188"/>
    </location>
</feature>
<dbReference type="PROSITE" id="PS50089">
    <property type="entry name" value="ZF_RING_2"/>
    <property type="match status" value="1"/>
</dbReference>
<evidence type="ECO:0000256" key="3">
    <source>
        <dbReference type="ARBA" id="ARBA00022833"/>
    </source>
</evidence>
<gene>
    <name evidence="7" type="primary">DRIP2</name>
    <name evidence="7" type="ORF">KSP39_PZI021586</name>
</gene>
<dbReference type="SUPFAM" id="SSF57850">
    <property type="entry name" value="RING/U-box"/>
    <property type="match status" value="1"/>
</dbReference>
<dbReference type="AlphaFoldDB" id="A0AAP0AX56"/>
<keyword evidence="8" id="KW-1185">Reference proteome</keyword>
<dbReference type="Proteomes" id="UP001418222">
    <property type="component" value="Unassembled WGS sequence"/>
</dbReference>
<dbReference type="Pfam" id="PF13923">
    <property type="entry name" value="zf-C3HC4_2"/>
    <property type="match status" value="1"/>
</dbReference>
<dbReference type="Gene3D" id="3.30.40.10">
    <property type="entry name" value="Zinc/RING finger domain, C3HC4 (zinc finger)"/>
    <property type="match status" value="1"/>
</dbReference>
<feature type="compositionally biased region" description="Polar residues" evidence="5">
    <location>
        <begin position="174"/>
        <end position="188"/>
    </location>
</feature>
<evidence type="ECO:0000256" key="5">
    <source>
        <dbReference type="SAM" id="MobiDB-lite"/>
    </source>
</evidence>
<dbReference type="CDD" id="cd16525">
    <property type="entry name" value="RING-HC_PCGF"/>
    <property type="match status" value="1"/>
</dbReference>
<evidence type="ECO:0000256" key="4">
    <source>
        <dbReference type="PROSITE-ProRule" id="PRU00175"/>
    </source>
</evidence>
<keyword evidence="3" id="KW-0862">Zinc</keyword>
<sequence length="425" mass="47700">MFSAGMVAGTMQVVRLKRELIAACMTCPLCHKLIRDATTISECLHSFCRKCILNKLSDEEADCCPICEIDLGCLPEEKLRPDHNLQDVRSKIFPYKKRKVNNSETIQSIVLPVRRKERSLSSLVVSTPRMVAHTSLTGRRTKAVARKASTVRGSTLVIDESKKKECYNDDDGADSSSTETLSRMSHSRRLASSNIETVNHTLSKDIENSPEVYKSELWRPLNCLVEAANRTKGLKSNLQTPTIQVEKINGLNNESHIREHPNKIKLKDEKNNYISTSLATVKSRRMQCISRKRKDQGPSAQAVLDVADAARERKICPVWLSLLSSSQQKGDLPLPQISAPYLRIKEGNVPVSSLQKYLVKKLNLANEDEIEIACRGQLVNPTLSLHDLIEQWLHHGPSQRVQTSVGTSAKDFIMVLTYMRKTLST</sequence>
<evidence type="ECO:0000259" key="6">
    <source>
        <dbReference type="PROSITE" id="PS50089"/>
    </source>
</evidence>
<evidence type="ECO:0000256" key="1">
    <source>
        <dbReference type="ARBA" id="ARBA00022723"/>
    </source>
</evidence>
<dbReference type="GO" id="GO:0008270">
    <property type="term" value="F:zinc ion binding"/>
    <property type="evidence" value="ECO:0007669"/>
    <property type="project" value="UniProtKB-KW"/>
</dbReference>
<dbReference type="InterPro" id="IPR013083">
    <property type="entry name" value="Znf_RING/FYVE/PHD"/>
</dbReference>
<dbReference type="InterPro" id="IPR017907">
    <property type="entry name" value="Znf_RING_CS"/>
</dbReference>
<dbReference type="PANTHER" id="PTHR46293:SF1">
    <property type="entry name" value="OS03G0632800 PROTEIN"/>
    <property type="match status" value="1"/>
</dbReference>
<name>A0AAP0AX56_9ASPA</name>
<dbReference type="Gene3D" id="3.10.20.90">
    <property type="entry name" value="Phosphatidylinositol 3-kinase Catalytic Subunit, Chain A, domain 1"/>
    <property type="match status" value="1"/>
</dbReference>
<dbReference type="PROSITE" id="PS00518">
    <property type="entry name" value="ZF_RING_1"/>
    <property type="match status" value="1"/>
</dbReference>
<keyword evidence="1" id="KW-0479">Metal-binding</keyword>
<dbReference type="EMBL" id="JBBWWQ010000019">
    <property type="protein sequence ID" value="KAK8918545.1"/>
    <property type="molecule type" value="Genomic_DNA"/>
</dbReference>
<reference evidence="7 8" key="1">
    <citation type="journal article" date="2022" name="Nat. Plants">
        <title>Genomes of leafy and leafless Platanthera orchids illuminate the evolution of mycoheterotrophy.</title>
        <authorList>
            <person name="Li M.H."/>
            <person name="Liu K.W."/>
            <person name="Li Z."/>
            <person name="Lu H.C."/>
            <person name="Ye Q.L."/>
            <person name="Zhang D."/>
            <person name="Wang J.Y."/>
            <person name="Li Y.F."/>
            <person name="Zhong Z.M."/>
            <person name="Liu X."/>
            <person name="Yu X."/>
            <person name="Liu D.K."/>
            <person name="Tu X.D."/>
            <person name="Liu B."/>
            <person name="Hao Y."/>
            <person name="Liao X.Y."/>
            <person name="Jiang Y.T."/>
            <person name="Sun W.H."/>
            <person name="Chen J."/>
            <person name="Chen Y.Q."/>
            <person name="Ai Y."/>
            <person name="Zhai J.W."/>
            <person name="Wu S.S."/>
            <person name="Zhou Z."/>
            <person name="Hsiao Y.Y."/>
            <person name="Wu W.L."/>
            <person name="Chen Y.Y."/>
            <person name="Lin Y.F."/>
            <person name="Hsu J.L."/>
            <person name="Li C.Y."/>
            <person name="Wang Z.W."/>
            <person name="Zhao X."/>
            <person name="Zhong W.Y."/>
            <person name="Ma X.K."/>
            <person name="Ma L."/>
            <person name="Huang J."/>
            <person name="Chen G.Z."/>
            <person name="Huang M.Z."/>
            <person name="Huang L."/>
            <person name="Peng D.H."/>
            <person name="Luo Y.B."/>
            <person name="Zou S.Q."/>
            <person name="Chen S.P."/>
            <person name="Lan S."/>
            <person name="Tsai W.C."/>
            <person name="Van de Peer Y."/>
            <person name="Liu Z.J."/>
        </authorList>
    </citation>
    <scope>NUCLEOTIDE SEQUENCE [LARGE SCALE GENOMIC DNA]</scope>
    <source>
        <strain evidence="7">Lor287</strain>
    </source>
</reference>
<dbReference type="InterPro" id="IPR044807">
    <property type="entry name" value="DRIP1-like"/>
</dbReference>
<dbReference type="GO" id="GO:0004842">
    <property type="term" value="F:ubiquitin-protein transferase activity"/>
    <property type="evidence" value="ECO:0007669"/>
    <property type="project" value="InterPro"/>
</dbReference>
<evidence type="ECO:0000313" key="7">
    <source>
        <dbReference type="EMBL" id="KAK8918545.1"/>
    </source>
</evidence>